<evidence type="ECO:0000313" key="13">
    <source>
        <dbReference type="Proteomes" id="UP001589795"/>
    </source>
</evidence>
<evidence type="ECO:0000256" key="1">
    <source>
        <dbReference type="ARBA" id="ARBA00008026"/>
    </source>
</evidence>
<dbReference type="InterPro" id="IPR023061">
    <property type="entry name" value="SelD_I"/>
</dbReference>
<dbReference type="PANTHER" id="PTHR10256">
    <property type="entry name" value="SELENIDE, WATER DIKINASE"/>
    <property type="match status" value="1"/>
</dbReference>
<evidence type="ECO:0000256" key="3">
    <source>
        <dbReference type="ARBA" id="ARBA00022723"/>
    </source>
</evidence>
<dbReference type="PIRSF" id="PIRSF036407">
    <property type="entry name" value="Selenphspht_syn"/>
    <property type="match status" value="1"/>
</dbReference>
<organism evidence="12 13">
    <name type="scientific">Paracoccus rhizosphaerae</name>
    <dbReference type="NCBI Taxonomy" id="1133347"/>
    <lineage>
        <taxon>Bacteria</taxon>
        <taxon>Pseudomonadati</taxon>
        <taxon>Pseudomonadota</taxon>
        <taxon>Alphaproteobacteria</taxon>
        <taxon>Rhodobacterales</taxon>
        <taxon>Paracoccaceae</taxon>
        <taxon>Paracoccus</taxon>
    </lineage>
</organism>
<dbReference type="SUPFAM" id="SSF55326">
    <property type="entry name" value="PurM N-terminal domain-like"/>
    <property type="match status" value="1"/>
</dbReference>
<proteinExistence type="inferred from homology"/>
<dbReference type="Pfam" id="PF02769">
    <property type="entry name" value="AIRS_C"/>
    <property type="match status" value="1"/>
</dbReference>
<comment type="similarity">
    <text evidence="1 9">Belongs to the selenophosphate synthase 1 family. Class I subfamily.</text>
</comment>
<comment type="cofactor">
    <cofactor evidence="9">
        <name>Mg(2+)</name>
        <dbReference type="ChEBI" id="CHEBI:18420"/>
    </cofactor>
    <text evidence="9">Binds 1 Mg(2+) ion per monomer.</text>
</comment>
<keyword evidence="13" id="KW-1185">Reference proteome</keyword>
<keyword evidence="4 9" id="KW-0547">Nucleotide-binding</keyword>
<feature type="binding site" evidence="9">
    <location>
        <position position="55"/>
    </location>
    <ligand>
        <name>Mg(2+)</name>
        <dbReference type="ChEBI" id="CHEBI:18420"/>
    </ligand>
</feature>
<sequence>MTAPLDAAEPRLTSLAHGGGCGCKIAPGVLSGLLRGSAALPVPPELLVGIETSDDAAVYRLNERQALVATTDFFMPVVDDPYDFGRIAATNAISDVYAMGATPVLALAVVGMPINAISHDTIARILDGGASICREAGIPIAGGHTIDSVEPIYGLVALGLVDPARLKRNADARPGDLLVLGKPLGVGVMSAALKKGALSPEGYTRMIDVTTRLNRPGPDLAAIDGVHALTDVTGFGLGGHALEMARGSGCDLMIDWRAVPRLDGIEGLIADGHVTGASARNWASYGDGIALPQGFTDADRALLTDPQTSGGLLVACAPDALAQVQAAFAAHGFDRAAVIGEVAGNATAPRVLLR</sequence>
<evidence type="ECO:0000256" key="7">
    <source>
        <dbReference type="ARBA" id="ARBA00022842"/>
    </source>
</evidence>
<keyword evidence="3 9" id="KW-0479">Metal-binding</keyword>
<feature type="domain" description="PurM-like C-terminal" evidence="11">
    <location>
        <begin position="173"/>
        <end position="344"/>
    </location>
</feature>
<feature type="site" description="Important for catalytic activity" evidence="9">
    <location>
        <position position="24"/>
    </location>
</feature>
<protein>
    <recommendedName>
        <fullName evidence="9">Selenide, water dikinase</fullName>
        <ecNumber evidence="9">2.7.9.3</ecNumber>
    </recommendedName>
    <alternativeName>
        <fullName evidence="9">Selenium donor protein</fullName>
    </alternativeName>
    <alternativeName>
        <fullName evidence="9">Selenophosphate synthase</fullName>
    </alternativeName>
</protein>
<dbReference type="EC" id="2.7.9.3" evidence="9"/>
<keyword evidence="2 9" id="KW-0808">Transferase</keyword>
<name>A0ABV6CJ15_9RHOB</name>
<dbReference type="InterPro" id="IPR010918">
    <property type="entry name" value="PurM-like_C_dom"/>
</dbReference>
<dbReference type="Pfam" id="PF00586">
    <property type="entry name" value="AIRS"/>
    <property type="match status" value="1"/>
</dbReference>
<accession>A0ABV6CJ15</accession>
<dbReference type="Proteomes" id="UP001589795">
    <property type="component" value="Unassembled WGS sequence"/>
</dbReference>
<comment type="caution">
    <text evidence="12">The sequence shown here is derived from an EMBL/GenBank/DDBJ whole genome shotgun (WGS) entry which is preliminary data.</text>
</comment>
<comment type="function">
    <text evidence="9">Synthesizes selenophosphate from selenide and ATP.</text>
</comment>
<evidence type="ECO:0000256" key="5">
    <source>
        <dbReference type="ARBA" id="ARBA00022777"/>
    </source>
</evidence>
<dbReference type="NCBIfam" id="TIGR00476">
    <property type="entry name" value="selD"/>
    <property type="match status" value="1"/>
</dbReference>
<dbReference type="InterPro" id="IPR036676">
    <property type="entry name" value="PurM-like_C_sf"/>
</dbReference>
<evidence type="ECO:0000256" key="8">
    <source>
        <dbReference type="ARBA" id="ARBA00023266"/>
    </source>
</evidence>
<dbReference type="Gene3D" id="3.90.650.10">
    <property type="entry name" value="PurM-like C-terminal domain"/>
    <property type="match status" value="1"/>
</dbReference>
<feature type="binding site" description="in other chain" evidence="9">
    <location>
        <position position="95"/>
    </location>
    <ligand>
        <name>ATP</name>
        <dbReference type="ChEBI" id="CHEBI:30616"/>
        <note>ligand shared between dimeric partners</note>
    </ligand>
</feature>
<dbReference type="GO" id="GO:0004756">
    <property type="term" value="F:selenide, water dikinase activity"/>
    <property type="evidence" value="ECO:0007669"/>
    <property type="project" value="UniProtKB-EC"/>
</dbReference>
<evidence type="ECO:0000259" key="11">
    <source>
        <dbReference type="Pfam" id="PF02769"/>
    </source>
</evidence>
<gene>
    <name evidence="9 12" type="primary">selD</name>
    <name evidence="12" type="ORF">ACFFIZ_10575</name>
</gene>
<keyword evidence="8 9" id="KW-0711">Selenium</keyword>
<feature type="binding site" evidence="9">
    <location>
        <position position="95"/>
    </location>
    <ligand>
        <name>Mg(2+)</name>
        <dbReference type="ChEBI" id="CHEBI:18420"/>
    </ligand>
</feature>
<dbReference type="EMBL" id="JBHLWQ010000094">
    <property type="protein sequence ID" value="MFC0200744.1"/>
    <property type="molecule type" value="Genomic_DNA"/>
</dbReference>
<feature type="binding site" description="in other chain" evidence="9">
    <location>
        <position position="72"/>
    </location>
    <ligand>
        <name>ATP</name>
        <dbReference type="ChEBI" id="CHEBI:30616"/>
        <note>ligand shared between dimeric partners</note>
    </ligand>
</feature>
<feature type="domain" description="PurM-like N-terminal" evidence="10">
    <location>
        <begin position="54"/>
        <end position="161"/>
    </location>
</feature>
<dbReference type="SUPFAM" id="SSF56042">
    <property type="entry name" value="PurM C-terminal domain-like"/>
    <property type="match status" value="1"/>
</dbReference>
<feature type="active site" evidence="9">
    <location>
        <position position="21"/>
    </location>
</feature>
<evidence type="ECO:0000256" key="6">
    <source>
        <dbReference type="ARBA" id="ARBA00022840"/>
    </source>
</evidence>
<comment type="catalytic activity">
    <reaction evidence="9">
        <text>hydrogenselenide + ATP + H2O = selenophosphate + AMP + phosphate + 2 H(+)</text>
        <dbReference type="Rhea" id="RHEA:18737"/>
        <dbReference type="ChEBI" id="CHEBI:15377"/>
        <dbReference type="ChEBI" id="CHEBI:15378"/>
        <dbReference type="ChEBI" id="CHEBI:16144"/>
        <dbReference type="ChEBI" id="CHEBI:29317"/>
        <dbReference type="ChEBI" id="CHEBI:30616"/>
        <dbReference type="ChEBI" id="CHEBI:43474"/>
        <dbReference type="ChEBI" id="CHEBI:456215"/>
        <dbReference type="EC" id="2.7.9.3"/>
    </reaction>
</comment>
<dbReference type="RefSeq" id="WP_265507989.1">
    <property type="nucleotide sequence ID" value="NZ_JAOTBE010000050.1"/>
</dbReference>
<dbReference type="InterPro" id="IPR004536">
    <property type="entry name" value="SPS/SelD"/>
</dbReference>
<dbReference type="InterPro" id="IPR016188">
    <property type="entry name" value="PurM-like_N"/>
</dbReference>
<evidence type="ECO:0000256" key="9">
    <source>
        <dbReference type="HAMAP-Rule" id="MF_00625"/>
    </source>
</evidence>
<dbReference type="NCBIfam" id="NF002098">
    <property type="entry name" value="PRK00943.1"/>
    <property type="match status" value="1"/>
</dbReference>
<feature type="binding site" evidence="9">
    <location>
        <position position="231"/>
    </location>
    <ligand>
        <name>Mg(2+)</name>
        <dbReference type="ChEBI" id="CHEBI:18420"/>
    </ligand>
</feature>
<reference evidence="12 13" key="1">
    <citation type="submission" date="2024-09" db="EMBL/GenBank/DDBJ databases">
        <authorList>
            <person name="Sun Q."/>
            <person name="Mori K."/>
        </authorList>
    </citation>
    <scope>NUCLEOTIDE SEQUENCE [LARGE SCALE GENOMIC DNA]</scope>
    <source>
        <strain evidence="12 13">CCM 7904</strain>
    </source>
</reference>
<feature type="binding site" description="in other chain" evidence="9">
    <location>
        <begin position="52"/>
        <end position="54"/>
    </location>
    <ligand>
        <name>ATP</name>
        <dbReference type="ChEBI" id="CHEBI:30616"/>
        <note>ligand shared between dimeric partners</note>
    </ligand>
</feature>
<feature type="binding site" evidence="9">
    <location>
        <begin position="143"/>
        <end position="145"/>
    </location>
    <ligand>
        <name>ATP</name>
        <dbReference type="ChEBI" id="CHEBI:30616"/>
        <note>ligand shared between dimeric partners</note>
    </ligand>
</feature>
<dbReference type="Gene3D" id="3.30.1330.10">
    <property type="entry name" value="PurM-like, N-terminal domain"/>
    <property type="match status" value="1"/>
</dbReference>
<evidence type="ECO:0000256" key="2">
    <source>
        <dbReference type="ARBA" id="ARBA00022679"/>
    </source>
</evidence>
<evidence type="ECO:0000256" key="4">
    <source>
        <dbReference type="ARBA" id="ARBA00022741"/>
    </source>
</evidence>
<evidence type="ECO:0000313" key="12">
    <source>
        <dbReference type="EMBL" id="MFC0200744.1"/>
    </source>
</evidence>
<keyword evidence="7 9" id="KW-0460">Magnesium</keyword>
<evidence type="ECO:0000259" key="10">
    <source>
        <dbReference type="Pfam" id="PF00586"/>
    </source>
</evidence>
<dbReference type="HAMAP" id="MF_00625">
    <property type="entry name" value="SelD"/>
    <property type="match status" value="1"/>
</dbReference>
<dbReference type="CDD" id="cd02195">
    <property type="entry name" value="SelD"/>
    <property type="match status" value="1"/>
</dbReference>
<dbReference type="PANTHER" id="PTHR10256:SF0">
    <property type="entry name" value="INACTIVE SELENIDE, WATER DIKINASE-LIKE PROTEIN-RELATED"/>
    <property type="match status" value="1"/>
</dbReference>
<feature type="binding site" description="in other chain" evidence="9">
    <location>
        <position position="24"/>
    </location>
    <ligand>
        <name>ATP</name>
        <dbReference type="ChEBI" id="CHEBI:30616"/>
        <note>ligand shared between dimeric partners</note>
    </ligand>
</feature>
<keyword evidence="5 9" id="KW-0418">Kinase</keyword>
<comment type="subunit">
    <text evidence="9">Homodimer.</text>
</comment>
<dbReference type="InterPro" id="IPR036921">
    <property type="entry name" value="PurM-like_N_sf"/>
</dbReference>
<keyword evidence="6 9" id="KW-0067">ATP-binding</keyword>